<dbReference type="RefSeq" id="WP_043873077.1">
    <property type="nucleotide sequence ID" value="NZ_CCVW01000001.1"/>
</dbReference>
<dbReference type="PANTHER" id="PTHR44809">
    <property type="match status" value="1"/>
</dbReference>
<evidence type="ECO:0000256" key="1">
    <source>
        <dbReference type="ARBA" id="ARBA00022737"/>
    </source>
</evidence>
<feature type="repeat" description="TPR" evidence="3">
    <location>
        <begin position="207"/>
        <end position="240"/>
    </location>
</feature>
<dbReference type="SMART" id="SM00028">
    <property type="entry name" value="TPR"/>
    <property type="match status" value="10"/>
</dbReference>
<protein>
    <submittedName>
        <fullName evidence="4">TPR repeat-containing protein YrrB</fullName>
    </submittedName>
</protein>
<keyword evidence="1" id="KW-0677">Repeat</keyword>
<dbReference type="Pfam" id="PF14559">
    <property type="entry name" value="TPR_19"/>
    <property type="match status" value="1"/>
</dbReference>
<dbReference type="eggNOG" id="COG4976">
    <property type="taxonomic scope" value="Bacteria"/>
</dbReference>
<evidence type="ECO:0000313" key="4">
    <source>
        <dbReference type="EMBL" id="CDZ76568.1"/>
    </source>
</evidence>
<feature type="repeat" description="TPR" evidence="3">
    <location>
        <begin position="105"/>
        <end position="138"/>
    </location>
</feature>
<dbReference type="PROSITE" id="PS50005">
    <property type="entry name" value="TPR"/>
    <property type="match status" value="8"/>
</dbReference>
<accession>A0A078KXW2</accession>
<keyword evidence="5" id="KW-1185">Reference proteome</keyword>
<dbReference type="InterPro" id="IPR029063">
    <property type="entry name" value="SAM-dependent_MTases_sf"/>
</dbReference>
<dbReference type="STRING" id="1034943.BN59_00842"/>
<dbReference type="EMBL" id="CCSB01000001">
    <property type="protein sequence ID" value="CDZ76568.1"/>
    <property type="molecule type" value="Genomic_DNA"/>
</dbReference>
<dbReference type="InterPro" id="IPR019734">
    <property type="entry name" value="TPR_rpt"/>
</dbReference>
<organism evidence="4 5">
    <name type="scientific">Legionella massiliensis</name>
    <dbReference type="NCBI Taxonomy" id="1034943"/>
    <lineage>
        <taxon>Bacteria</taxon>
        <taxon>Pseudomonadati</taxon>
        <taxon>Pseudomonadota</taxon>
        <taxon>Gammaproteobacteria</taxon>
        <taxon>Legionellales</taxon>
        <taxon>Legionellaceae</taxon>
        <taxon>Legionella</taxon>
    </lineage>
</organism>
<dbReference type="Pfam" id="PF13432">
    <property type="entry name" value="TPR_16"/>
    <property type="match status" value="1"/>
</dbReference>
<dbReference type="Pfam" id="PF00515">
    <property type="entry name" value="TPR_1"/>
    <property type="match status" value="1"/>
</dbReference>
<dbReference type="Pfam" id="PF13489">
    <property type="entry name" value="Methyltransf_23"/>
    <property type="match status" value="1"/>
</dbReference>
<dbReference type="Pfam" id="PF07719">
    <property type="entry name" value="TPR_2"/>
    <property type="match status" value="1"/>
</dbReference>
<dbReference type="eggNOG" id="COG0457">
    <property type="taxonomic scope" value="Bacteria"/>
</dbReference>
<feature type="repeat" description="TPR" evidence="3">
    <location>
        <begin position="139"/>
        <end position="172"/>
    </location>
</feature>
<sequence length="564" mass="63653">MTVDELFKQAYALQCEGKLAEAINSYGEALKLDPDHSPSLHFLGIAYAQIGELQTAITFLRQALYLEPKNANFHNNLANVYKNAQQTAKAIEHYQEAIRLNPGYAQAHHNLATVYAAQNSYKDALEHYRLAVHAEPDFVAAHFNLGLLLLKNNQLKAAKTQFKNVLTLNPENSDAAFYSGVLCLEANELDEAEHHFHKVLTQDSNQIQAITNLGVIALKREQGQLAVDFFSRALVVDNNYIEARNNLAAIFMHYDRFENALMHYDVLLKQEPGNIEYLYNSGVAQMALGHLSEAMFHFEKLLDIDKCHFPSLNNLAAIYIRLEDKEKAKTLLQRALAANPKDASSRHMLNALTGDKLTTEASPEYAQNLFNNYALYYDQHMKDQLHYSLPQQIARVIYNLELNNLARVVDLGCGTGLTGIVLRDICQHLTGVDLAAKMLAQAREKGIYDQLIESDLLRFISENKELYQLATAADVLPYLGNLDDLFAALKKRLAPEGYFIFTTEISKDQPWQLQSTARFSHHPDYISQLCLKNALKLVHQEQVTGRQQNNDALPVMLYVAQNST</sequence>
<dbReference type="InterPro" id="IPR011990">
    <property type="entry name" value="TPR-like_helical_dom_sf"/>
</dbReference>
<dbReference type="Gene3D" id="1.25.40.10">
    <property type="entry name" value="Tetratricopeptide repeat domain"/>
    <property type="match status" value="5"/>
</dbReference>
<gene>
    <name evidence="4" type="primary">yrrB</name>
    <name evidence="4" type="ORF">BN59_00842</name>
</gene>
<evidence type="ECO:0000256" key="3">
    <source>
        <dbReference type="PROSITE-ProRule" id="PRU00339"/>
    </source>
</evidence>
<dbReference type="AlphaFoldDB" id="A0A078KXW2"/>
<dbReference type="Proteomes" id="UP000044071">
    <property type="component" value="Unassembled WGS sequence"/>
</dbReference>
<dbReference type="Pfam" id="PF13181">
    <property type="entry name" value="TPR_8"/>
    <property type="match status" value="2"/>
</dbReference>
<keyword evidence="2 3" id="KW-0802">TPR repeat</keyword>
<dbReference type="SUPFAM" id="SSF48452">
    <property type="entry name" value="TPR-like"/>
    <property type="match status" value="2"/>
</dbReference>
<dbReference type="InterPro" id="IPR013105">
    <property type="entry name" value="TPR_2"/>
</dbReference>
<evidence type="ECO:0000256" key="2">
    <source>
        <dbReference type="ARBA" id="ARBA00022803"/>
    </source>
</evidence>
<dbReference type="InterPro" id="IPR052943">
    <property type="entry name" value="TMTC_O-mannosyl-trnsfr"/>
</dbReference>
<dbReference type="OrthoDB" id="9809392at2"/>
<dbReference type="Gene3D" id="3.40.50.150">
    <property type="entry name" value="Vaccinia Virus protein VP39"/>
    <property type="match status" value="1"/>
</dbReference>
<feature type="repeat" description="TPR" evidence="3">
    <location>
        <begin position="37"/>
        <end position="70"/>
    </location>
</feature>
<dbReference type="PROSITE" id="PS50293">
    <property type="entry name" value="TPR_REGION"/>
    <property type="match status" value="2"/>
</dbReference>
<dbReference type="CDD" id="cd02440">
    <property type="entry name" value="AdoMet_MTases"/>
    <property type="match status" value="1"/>
</dbReference>
<feature type="repeat" description="TPR" evidence="3">
    <location>
        <begin position="3"/>
        <end position="36"/>
    </location>
</feature>
<name>A0A078KXW2_9GAMM</name>
<feature type="repeat" description="TPR" evidence="3">
    <location>
        <begin position="309"/>
        <end position="342"/>
    </location>
</feature>
<feature type="repeat" description="TPR" evidence="3">
    <location>
        <begin position="241"/>
        <end position="274"/>
    </location>
</feature>
<evidence type="ECO:0000313" key="5">
    <source>
        <dbReference type="Proteomes" id="UP000044071"/>
    </source>
</evidence>
<dbReference type="SUPFAM" id="SSF53335">
    <property type="entry name" value="S-adenosyl-L-methionine-dependent methyltransferases"/>
    <property type="match status" value="1"/>
</dbReference>
<dbReference type="PANTHER" id="PTHR44809:SF1">
    <property type="entry name" value="PROTEIN O-MANNOSYL-TRANSFERASE TMTC1"/>
    <property type="match status" value="1"/>
</dbReference>
<proteinExistence type="predicted"/>
<feature type="repeat" description="TPR" evidence="3">
    <location>
        <begin position="71"/>
        <end position="104"/>
    </location>
</feature>
<reference evidence="4 5" key="1">
    <citation type="submission" date="2014-06" db="EMBL/GenBank/DDBJ databases">
        <authorList>
            <person name="Urmite Genomes Urmite Genomes"/>
        </authorList>
    </citation>
    <scope>NUCLEOTIDE SEQUENCE [LARGE SCALE GENOMIC DNA]</scope>
</reference>